<dbReference type="Gene3D" id="3.40.50.720">
    <property type="entry name" value="NAD(P)-binding Rossmann-like Domain"/>
    <property type="match status" value="1"/>
</dbReference>
<sequence>MTSEQPSHIPTVILGAGYTGRRLFSLLAQAGRPVLATSRNPTTNLEFVPDHLRIPFTLEDPTKWSNLPYRADLIWCFPAQPLQLVKPFAEYLRPRVQRVVVLGSTSAYGVSQEPSSYPPPWLDETAPIDMSRPRVQGEECLRQECNAIVLRIAGIYGPGRNPLDWIRTGRVGPSSKYVNLIHVEDLAAICLAALERGVPGEVYNISDGVPRTWSEICRHAAERHGLRAVATDHDSSPGKRIANAKMINALSVQLRRPDLFENLAGLGLDPIGPIR</sequence>
<dbReference type="SUPFAM" id="SSF51735">
    <property type="entry name" value="NAD(P)-binding Rossmann-fold domains"/>
    <property type="match status" value="1"/>
</dbReference>
<dbReference type="Pfam" id="PF01370">
    <property type="entry name" value="Epimerase"/>
    <property type="match status" value="1"/>
</dbReference>
<evidence type="ECO:0000313" key="2">
    <source>
        <dbReference type="EMBL" id="CAI4031054.1"/>
    </source>
</evidence>
<name>A0AA86T331_9BACT</name>
<dbReference type="Proteomes" id="UP001179121">
    <property type="component" value="Chromosome"/>
</dbReference>
<dbReference type="RefSeq" id="WP_289268017.1">
    <property type="nucleotide sequence ID" value="NZ_OX365700.1"/>
</dbReference>
<evidence type="ECO:0000313" key="3">
    <source>
        <dbReference type="Proteomes" id="UP001179121"/>
    </source>
</evidence>
<protein>
    <recommendedName>
        <fullName evidence="1">NAD-dependent epimerase/dehydratase domain-containing protein</fullName>
    </recommendedName>
</protein>
<dbReference type="InterPro" id="IPR001509">
    <property type="entry name" value="Epimerase_deHydtase"/>
</dbReference>
<dbReference type="InterPro" id="IPR036291">
    <property type="entry name" value="NAD(P)-bd_dom_sf"/>
</dbReference>
<dbReference type="AlphaFoldDB" id="A0AA86T331"/>
<evidence type="ECO:0000259" key="1">
    <source>
        <dbReference type="Pfam" id="PF01370"/>
    </source>
</evidence>
<keyword evidence="3" id="KW-1185">Reference proteome</keyword>
<proteinExistence type="predicted"/>
<dbReference type="EMBL" id="OX365700">
    <property type="protein sequence ID" value="CAI4031054.1"/>
    <property type="molecule type" value="Genomic_DNA"/>
</dbReference>
<dbReference type="PANTHER" id="PTHR40129">
    <property type="entry name" value="KETOPANTOATE REDUCTASE N-TERMINAL DOMAIN-CONTAINING PROTEIN"/>
    <property type="match status" value="1"/>
</dbReference>
<feature type="domain" description="NAD-dependent epimerase/dehydratase" evidence="1">
    <location>
        <begin position="92"/>
        <end position="205"/>
    </location>
</feature>
<gene>
    <name evidence="2" type="ORF">DNFV4_01486</name>
</gene>
<organism evidence="2 3">
    <name type="scientific">Nitrospira tepida</name>
    <dbReference type="NCBI Taxonomy" id="2973512"/>
    <lineage>
        <taxon>Bacteria</taxon>
        <taxon>Pseudomonadati</taxon>
        <taxon>Nitrospirota</taxon>
        <taxon>Nitrospiria</taxon>
        <taxon>Nitrospirales</taxon>
        <taxon>Nitrospiraceae</taxon>
        <taxon>Nitrospira</taxon>
    </lineage>
</organism>
<reference evidence="2" key="1">
    <citation type="submission" date="2022-10" db="EMBL/GenBank/DDBJ databases">
        <authorList>
            <person name="Koch H."/>
        </authorList>
    </citation>
    <scope>NUCLEOTIDE SEQUENCE</scope>
    <source>
        <strain evidence="2">DNF</strain>
    </source>
</reference>
<accession>A0AA86T331</accession>
<dbReference type="KEGG" id="nti:DNFV4_01486"/>
<dbReference type="PANTHER" id="PTHR40129:SF2">
    <property type="entry name" value="KETOPANTOATE REDUCTASE N-TERMINAL DOMAIN-CONTAINING PROTEIN"/>
    <property type="match status" value="1"/>
</dbReference>